<dbReference type="Pfam" id="PF02515">
    <property type="entry name" value="CoA_transf_3"/>
    <property type="match status" value="2"/>
</dbReference>
<dbReference type="Gene3D" id="3.30.1540.10">
    <property type="entry name" value="formyl-coa transferase, domain 3"/>
    <property type="match status" value="1"/>
</dbReference>
<dbReference type="AlphaFoldDB" id="A0A158FIK3"/>
<gene>
    <name evidence="1" type="ORF">AWB69_01229</name>
</gene>
<sequence>MSLLPLSGISVVEYGTGLAARLVGLLLADQGATVVVRREGGEPAPLDVYLDRGKHIHAGTEPASSAEADVVIRDDIDACERIHGQIRLAMTAVLPGEAAYPFPDSVGDDILKAIIGFYTDLAITRKLVGDDVLYTPLQLCSIYAGVLGATAVGAALVDRIRFGAGRDIVISRLAAGLSAVGALALEVAGIPEHLKADPLISLPPELEAHADKARADKAYFEWLKRQMNPLFACYPSADGRQVMFLSVIHRHYARRLLEKLGIWENMQALGVVDLPIYDPANAEFADHNIAVAQNLRLPLRAKLAELIAAAVARKPAEEWERTLGEDDIPCAMVRDFDEWRASDHTRQSGIVETVGGCDWPQLGRVVRLASAQPYPPLHTCTTGQTSFPASQLPTATVSAKSAAPLAGMRVVDLANVIAGPSCGRMLAELGAEVIKVDSTQPEHVALVTVVWPGELSQGKRSILLNLHQENGREILGRLVAQADLLVFNKLDPVMERLGLERAGLARINPDAIAVQLSAFKGERPSSHDDYPGYDPILQAATGIMARFGSCDAPELHGLASCVDYLTGYIAAFGAVVALVARERRPEGGGDWVDTSLASAVSFLQLSFQVAPASVGTADCLRRVKDGWICVEPANADIRGISGLTVPEALAAARSAEIIAAPVQSIAELKARHRTAPCADIAFKTDAGMLPALNLQPTWFHFDGRPLPELAAAPAPGADAMEILLGLGYDAADIDGMISAGAVGQILWGGSSVTHRVE</sequence>
<dbReference type="PANTHER" id="PTHR48228:SF5">
    <property type="entry name" value="ALPHA-METHYLACYL-COA RACEMASE"/>
    <property type="match status" value="1"/>
</dbReference>
<dbReference type="Proteomes" id="UP000054683">
    <property type="component" value="Unassembled WGS sequence"/>
</dbReference>
<dbReference type="RefSeq" id="WP_082913275.1">
    <property type="nucleotide sequence ID" value="NZ_FCOK02000005.1"/>
</dbReference>
<dbReference type="SUPFAM" id="SSF89796">
    <property type="entry name" value="CoA-transferase family III (CaiB/BaiF)"/>
    <property type="match status" value="2"/>
</dbReference>
<accession>A0A158FIK3</accession>
<evidence type="ECO:0000313" key="2">
    <source>
        <dbReference type="Proteomes" id="UP000054683"/>
    </source>
</evidence>
<name>A0A158FIK3_9BURK</name>
<reference evidence="1 2" key="1">
    <citation type="submission" date="2016-01" db="EMBL/GenBank/DDBJ databases">
        <authorList>
            <person name="Oliw E.H."/>
        </authorList>
    </citation>
    <scope>NUCLEOTIDE SEQUENCE [LARGE SCALE GENOMIC DNA]</scope>
    <source>
        <strain evidence="1">LMG 27134</strain>
    </source>
</reference>
<dbReference type="OrthoDB" id="9058532at2"/>
<dbReference type="InterPro" id="IPR023606">
    <property type="entry name" value="CoA-Trfase_III_dom_1_sf"/>
</dbReference>
<dbReference type="InterPro" id="IPR003673">
    <property type="entry name" value="CoA-Trfase_fam_III"/>
</dbReference>
<dbReference type="GO" id="GO:0003824">
    <property type="term" value="F:catalytic activity"/>
    <property type="evidence" value="ECO:0007669"/>
    <property type="project" value="InterPro"/>
</dbReference>
<dbReference type="PANTHER" id="PTHR48228">
    <property type="entry name" value="SUCCINYL-COA--D-CITRAMALATE COA-TRANSFERASE"/>
    <property type="match status" value="1"/>
</dbReference>
<evidence type="ECO:0000313" key="1">
    <source>
        <dbReference type="EMBL" id="SAL19585.1"/>
    </source>
</evidence>
<organism evidence="1 2">
    <name type="scientific">Caballeronia udeis</name>
    <dbReference type="NCBI Taxonomy" id="1232866"/>
    <lineage>
        <taxon>Bacteria</taxon>
        <taxon>Pseudomonadati</taxon>
        <taxon>Pseudomonadota</taxon>
        <taxon>Betaproteobacteria</taxon>
        <taxon>Burkholderiales</taxon>
        <taxon>Burkholderiaceae</taxon>
        <taxon>Caballeronia</taxon>
    </lineage>
</organism>
<dbReference type="Gene3D" id="3.40.50.10540">
    <property type="entry name" value="Crotonobetainyl-coa:carnitine coa-transferase, domain 1"/>
    <property type="match status" value="3"/>
</dbReference>
<dbReference type="InterPro" id="IPR044855">
    <property type="entry name" value="CoA-Trfase_III_dom3_sf"/>
</dbReference>
<dbReference type="InterPro" id="IPR050509">
    <property type="entry name" value="CoA-transferase_III"/>
</dbReference>
<protein>
    <submittedName>
        <fullName evidence="1">L-carnitine dehydratase/bile acid-inducible protein F</fullName>
    </submittedName>
</protein>
<dbReference type="EMBL" id="FCOK02000005">
    <property type="protein sequence ID" value="SAL19585.1"/>
    <property type="molecule type" value="Genomic_DNA"/>
</dbReference>
<proteinExistence type="predicted"/>